<evidence type="ECO:0000256" key="6">
    <source>
        <dbReference type="ARBA" id="ARBA00023002"/>
    </source>
</evidence>
<dbReference type="PROSITE" id="PS51257">
    <property type="entry name" value="PROKAR_LIPOPROTEIN"/>
    <property type="match status" value="1"/>
</dbReference>
<evidence type="ECO:0000256" key="7">
    <source>
        <dbReference type="ARBA" id="ARBA00023004"/>
    </source>
</evidence>
<sequence length="351" mass="37642">MRQAFAIAAALLLPIALTGCKRQVSNKPIGTPVQIHVPLGLPALPIPANNPPTAETIALGRRLFYDKHVSVDNTLSCASCHDPRAYFTDGKNVSTGVRGALGVRNAPTILNAAYLPFQFWDGRAITLEEQAAFPIANPVEMSQPHAADVSKLGNDPQYRSMFKSAFGTDDVNIERVEAALASFERTALTGNSAFDRFQYGSDKTSLTPAQLRGFMVYLDATRGNCAACHTVGAHDALFTDGKFHNTGQGVNDSGSFSDVGRFHETKIATDTGAFKTPTLRNIAGTAPYMHDGSLKTLKAVVDFYAGGGNSNPYLDPEMKKIHLSGQDRADLVEFLQSLTGDVSPNLGPPEK</sequence>
<comment type="cofactor">
    <cofactor evidence="8">
        <name>heme</name>
        <dbReference type="ChEBI" id="CHEBI:30413"/>
    </cofactor>
    <text evidence="8">Binds 2 heme groups.</text>
</comment>
<feature type="binding site" description="axial binding residue" evidence="9">
    <location>
        <position position="81"/>
    </location>
    <ligand>
        <name>heme c</name>
        <dbReference type="ChEBI" id="CHEBI:61717"/>
        <label>1</label>
    </ligand>
    <ligandPart>
        <name>Fe</name>
        <dbReference type="ChEBI" id="CHEBI:18248"/>
    </ligandPart>
</feature>
<keyword evidence="11" id="KW-0575">Peroxidase</keyword>
<keyword evidence="7 9" id="KW-0408">Iron</keyword>
<dbReference type="PANTHER" id="PTHR30600">
    <property type="entry name" value="CYTOCHROME C PEROXIDASE-RELATED"/>
    <property type="match status" value="1"/>
</dbReference>
<comment type="PTM">
    <text evidence="8">Binds 2 heme groups per subunit.</text>
</comment>
<dbReference type="GO" id="GO:0042597">
    <property type="term" value="C:periplasmic space"/>
    <property type="evidence" value="ECO:0007669"/>
    <property type="project" value="UniProtKB-SubCell"/>
</dbReference>
<dbReference type="GO" id="GO:0046872">
    <property type="term" value="F:metal ion binding"/>
    <property type="evidence" value="ECO:0007669"/>
    <property type="project" value="UniProtKB-KW"/>
</dbReference>
<dbReference type="AlphaFoldDB" id="A0A1H4KH40"/>
<feature type="binding site" description="covalent" evidence="8">
    <location>
        <position position="80"/>
    </location>
    <ligand>
        <name>heme c</name>
        <dbReference type="ChEBI" id="CHEBI:61717"/>
        <label>1</label>
    </ligand>
</feature>
<keyword evidence="3 9" id="KW-0479">Metal-binding</keyword>
<dbReference type="EMBL" id="FNSD01000001">
    <property type="protein sequence ID" value="SEB57874.1"/>
    <property type="molecule type" value="Genomic_DNA"/>
</dbReference>
<evidence type="ECO:0000256" key="4">
    <source>
        <dbReference type="ARBA" id="ARBA00022729"/>
    </source>
</evidence>
<evidence type="ECO:0000256" key="2">
    <source>
        <dbReference type="ARBA" id="ARBA00022617"/>
    </source>
</evidence>
<dbReference type="GO" id="GO:0009055">
    <property type="term" value="F:electron transfer activity"/>
    <property type="evidence" value="ECO:0007669"/>
    <property type="project" value="InterPro"/>
</dbReference>
<feature type="domain" description="Cytochrome c" evidence="10">
    <location>
        <begin position="55"/>
        <end position="157"/>
    </location>
</feature>
<dbReference type="InterPro" id="IPR009056">
    <property type="entry name" value="Cyt_c-like_dom"/>
</dbReference>
<reference evidence="11 12" key="1">
    <citation type="submission" date="2016-10" db="EMBL/GenBank/DDBJ databases">
        <authorList>
            <person name="de Groot N.N."/>
        </authorList>
    </citation>
    <scope>NUCLEOTIDE SEQUENCE [LARGE SCALE GENOMIC DNA]</scope>
    <source>
        <strain evidence="11 12">AB35.6</strain>
    </source>
</reference>
<organism evidence="11 12">
    <name type="scientific">Terriglobus roseus</name>
    <dbReference type="NCBI Taxonomy" id="392734"/>
    <lineage>
        <taxon>Bacteria</taxon>
        <taxon>Pseudomonadati</taxon>
        <taxon>Acidobacteriota</taxon>
        <taxon>Terriglobia</taxon>
        <taxon>Terriglobales</taxon>
        <taxon>Acidobacteriaceae</taxon>
        <taxon>Terriglobus</taxon>
    </lineage>
</organism>
<feature type="binding site" description="axial binding residue" evidence="9">
    <location>
        <position position="229"/>
    </location>
    <ligand>
        <name>heme c</name>
        <dbReference type="ChEBI" id="CHEBI:61717"/>
        <label>2</label>
    </ligand>
    <ligandPart>
        <name>Fe</name>
        <dbReference type="ChEBI" id="CHEBI:18248"/>
    </ligandPart>
</feature>
<dbReference type="GO" id="GO:0020037">
    <property type="term" value="F:heme binding"/>
    <property type="evidence" value="ECO:0007669"/>
    <property type="project" value="InterPro"/>
</dbReference>
<accession>A0A1H4KH40</accession>
<dbReference type="PIRSF" id="PIRSF000294">
    <property type="entry name" value="Cytochrome-c_peroxidase"/>
    <property type="match status" value="1"/>
</dbReference>
<dbReference type="GO" id="GO:0004130">
    <property type="term" value="F:cytochrome-c peroxidase activity"/>
    <property type="evidence" value="ECO:0007669"/>
    <property type="project" value="TreeGrafter"/>
</dbReference>
<keyword evidence="4" id="KW-0732">Signal</keyword>
<feature type="domain" description="Cytochrome c" evidence="10">
    <location>
        <begin position="208"/>
        <end position="339"/>
    </location>
</feature>
<dbReference type="InterPro" id="IPR036909">
    <property type="entry name" value="Cyt_c-like_dom_sf"/>
</dbReference>
<feature type="binding site" description="covalent" evidence="8">
    <location>
        <position position="77"/>
    </location>
    <ligand>
        <name>heme c</name>
        <dbReference type="ChEBI" id="CHEBI:61717"/>
        <label>1</label>
    </ligand>
</feature>
<protein>
    <submittedName>
        <fullName evidence="11">Cytochrome c peroxidase</fullName>
    </submittedName>
</protein>
<keyword evidence="6" id="KW-0560">Oxidoreductase</keyword>
<dbReference type="Pfam" id="PF00034">
    <property type="entry name" value="Cytochrom_C"/>
    <property type="match status" value="1"/>
</dbReference>
<evidence type="ECO:0000256" key="8">
    <source>
        <dbReference type="PIRSR" id="PIRSR000294-1"/>
    </source>
</evidence>
<proteinExistence type="predicted"/>
<dbReference type="InterPro" id="IPR051395">
    <property type="entry name" value="Cytochrome_c_Peroxidase/MauG"/>
</dbReference>
<comment type="subcellular location">
    <subcellularLocation>
        <location evidence="1">Periplasm</location>
    </subcellularLocation>
</comment>
<keyword evidence="5" id="KW-0574">Periplasm</keyword>
<dbReference type="PROSITE" id="PS51007">
    <property type="entry name" value="CYTC"/>
    <property type="match status" value="2"/>
</dbReference>
<evidence type="ECO:0000256" key="9">
    <source>
        <dbReference type="PIRSR" id="PIRSR000294-2"/>
    </source>
</evidence>
<dbReference type="InterPro" id="IPR026259">
    <property type="entry name" value="MauG/Cytc_peroxidase"/>
</dbReference>
<evidence type="ECO:0000313" key="11">
    <source>
        <dbReference type="EMBL" id="SEB57874.1"/>
    </source>
</evidence>
<dbReference type="PANTHER" id="PTHR30600:SF10">
    <property type="entry name" value="BLL6722 PROTEIN"/>
    <property type="match status" value="1"/>
</dbReference>
<evidence type="ECO:0000256" key="3">
    <source>
        <dbReference type="ARBA" id="ARBA00022723"/>
    </source>
</evidence>
<evidence type="ECO:0000256" key="5">
    <source>
        <dbReference type="ARBA" id="ARBA00022764"/>
    </source>
</evidence>
<dbReference type="RefSeq" id="WP_074652783.1">
    <property type="nucleotide sequence ID" value="NZ_FNSD01000001.1"/>
</dbReference>
<feature type="binding site" description="covalent" evidence="8">
    <location>
        <position position="225"/>
    </location>
    <ligand>
        <name>heme c</name>
        <dbReference type="ChEBI" id="CHEBI:61717"/>
        <label>2</label>
    </ligand>
</feature>
<dbReference type="Proteomes" id="UP000182409">
    <property type="component" value="Unassembled WGS sequence"/>
</dbReference>
<dbReference type="InterPro" id="IPR004852">
    <property type="entry name" value="Di-haem_cyt_c_peroxidsae"/>
</dbReference>
<dbReference type="SUPFAM" id="SSF46626">
    <property type="entry name" value="Cytochrome c"/>
    <property type="match status" value="2"/>
</dbReference>
<feature type="binding site" description="covalent" evidence="8">
    <location>
        <position position="228"/>
    </location>
    <ligand>
        <name>heme c</name>
        <dbReference type="ChEBI" id="CHEBI:61717"/>
        <label>2</label>
    </ligand>
</feature>
<dbReference type="Pfam" id="PF03150">
    <property type="entry name" value="CCP_MauG"/>
    <property type="match status" value="1"/>
</dbReference>
<name>A0A1H4KH40_9BACT</name>
<dbReference type="Gene3D" id="1.10.760.10">
    <property type="entry name" value="Cytochrome c-like domain"/>
    <property type="match status" value="2"/>
</dbReference>
<gene>
    <name evidence="11" type="ORF">SAMN05443244_1197</name>
</gene>
<evidence type="ECO:0000259" key="10">
    <source>
        <dbReference type="PROSITE" id="PS51007"/>
    </source>
</evidence>
<evidence type="ECO:0000313" key="12">
    <source>
        <dbReference type="Proteomes" id="UP000182409"/>
    </source>
</evidence>
<keyword evidence="2 8" id="KW-0349">Heme</keyword>
<dbReference type="OrthoDB" id="9772811at2"/>
<evidence type="ECO:0000256" key="1">
    <source>
        <dbReference type="ARBA" id="ARBA00004418"/>
    </source>
</evidence>